<dbReference type="InterPro" id="IPR050640">
    <property type="entry name" value="Bact_2-comp_sensor_kinase"/>
</dbReference>
<evidence type="ECO:0000259" key="13">
    <source>
        <dbReference type="PROSITE" id="PS50885"/>
    </source>
</evidence>
<dbReference type="SUPFAM" id="SSF55874">
    <property type="entry name" value="ATPase domain of HSP90 chaperone/DNA topoisomerase II/histidine kinase"/>
    <property type="match status" value="1"/>
</dbReference>
<keyword evidence="9 12" id="KW-1133">Transmembrane helix</keyword>
<keyword evidence="4 14" id="KW-0808">Transferase</keyword>
<dbReference type="PANTHER" id="PTHR34220">
    <property type="entry name" value="SENSOR HISTIDINE KINASE YPDA"/>
    <property type="match status" value="1"/>
</dbReference>
<accession>A0A1E3ABS9</accession>
<dbReference type="Gene3D" id="6.10.340.10">
    <property type="match status" value="1"/>
</dbReference>
<evidence type="ECO:0000313" key="15">
    <source>
        <dbReference type="Proteomes" id="UP000094067"/>
    </source>
</evidence>
<dbReference type="GO" id="GO:0000155">
    <property type="term" value="F:phosphorelay sensor kinase activity"/>
    <property type="evidence" value="ECO:0007669"/>
    <property type="project" value="InterPro"/>
</dbReference>
<dbReference type="EMBL" id="MCGH01000002">
    <property type="protein sequence ID" value="ODM05841.1"/>
    <property type="molecule type" value="Genomic_DNA"/>
</dbReference>
<dbReference type="PANTHER" id="PTHR34220:SF11">
    <property type="entry name" value="SENSOR PROTEIN KINASE HPTS"/>
    <property type="match status" value="1"/>
</dbReference>
<keyword evidence="11 12" id="KW-0472">Membrane</keyword>
<dbReference type="PROSITE" id="PS50885">
    <property type="entry name" value="HAMP"/>
    <property type="match status" value="1"/>
</dbReference>
<dbReference type="Gene3D" id="3.30.565.10">
    <property type="entry name" value="Histidine kinase-like ATPase, C-terminal domain"/>
    <property type="match status" value="1"/>
</dbReference>
<dbReference type="InterPro" id="IPR036890">
    <property type="entry name" value="HATPase_C_sf"/>
</dbReference>
<keyword evidence="2" id="KW-1003">Cell membrane</keyword>
<dbReference type="EC" id="2.7.13.3" evidence="14"/>
<gene>
    <name evidence="14" type="ORF">BEI61_01730</name>
</gene>
<feature type="domain" description="HAMP" evidence="13">
    <location>
        <begin position="278"/>
        <end position="331"/>
    </location>
</feature>
<sequence>MKQKIKKAGHIAFHLMQSISTKVVLIILILVLPLNILAIVLSHAAIEAMTEQAALSVTSVMENYNTELLHRMEDTGYLLWNMKNEDTDGTILAGQKGDEQYLGARIRFYHKFLNNMRMVDGADGYFFHMPEVEDTLVWDITGAGKINGEDFVLSEMEKGINSGWNVYLVDGRPLLCMFVKLREIIYGGWIYLDDVAEQLSEDVQYKQASFSYAADAAEPPDKDVIAISLPLKKGKAFLNGSLSRSEILGGISVFYMVLRAGTFIALLLIPVLYLVISNLLLNPLRLVNQAHKRLQEGDLDYRIQEKANSIEYSYSFLSFNQMADQIKTLKIENYEKELERQKMELKNLQLQIHPHFLLNTFNLVYTLAQRKETGAIQDIVIYLSEYFRYIFRSGKSLELFQKEQKLIEGYIRMAEVRYPDSIEVRYEYDPEISFVRVPPLLLHNFVENIVKYAVKQGQITHISLLGQYIDGIVTFMIMDDGAGMSEEEVKNLDKRMRNGNIDGEHIGFVNSLKRLRYFYGETADILISADVGMGTCVTIQFPYDLEVQDAAFDGE</sequence>
<evidence type="ECO:0000313" key="14">
    <source>
        <dbReference type="EMBL" id="ODM05841.1"/>
    </source>
</evidence>
<keyword evidence="8" id="KW-0067">ATP-binding</keyword>
<reference evidence="14 15" key="1">
    <citation type="submission" date="2016-07" db="EMBL/GenBank/DDBJ databases">
        <title>Characterization of isolates of Eisenbergiella tayi derived from blood cultures, using whole genome sequencing.</title>
        <authorList>
            <person name="Burdz T."/>
            <person name="Wiebe D."/>
            <person name="Huynh C."/>
            <person name="Bernard K."/>
        </authorList>
    </citation>
    <scope>NUCLEOTIDE SEQUENCE [LARGE SCALE GENOMIC DNA]</scope>
    <source>
        <strain evidence="14 15">NML 110608</strain>
    </source>
</reference>
<evidence type="ECO:0000256" key="1">
    <source>
        <dbReference type="ARBA" id="ARBA00004651"/>
    </source>
</evidence>
<keyword evidence="6" id="KW-0547">Nucleotide-binding</keyword>
<dbReference type="GO" id="GO:0005886">
    <property type="term" value="C:plasma membrane"/>
    <property type="evidence" value="ECO:0007669"/>
    <property type="project" value="UniProtKB-SubCell"/>
</dbReference>
<dbReference type="RefSeq" id="WP_069151985.1">
    <property type="nucleotide sequence ID" value="NZ_MCGH01000002.1"/>
</dbReference>
<dbReference type="AlphaFoldDB" id="A0A1E3ABS9"/>
<dbReference type="Pfam" id="PF02518">
    <property type="entry name" value="HATPase_c"/>
    <property type="match status" value="1"/>
</dbReference>
<dbReference type="InterPro" id="IPR003594">
    <property type="entry name" value="HATPase_dom"/>
</dbReference>
<protein>
    <submittedName>
        <fullName evidence="14">Putative sensor-like histidine kinase</fullName>
        <ecNumber evidence="14">2.7.13.3</ecNumber>
    </submittedName>
</protein>
<evidence type="ECO:0000256" key="3">
    <source>
        <dbReference type="ARBA" id="ARBA00022553"/>
    </source>
</evidence>
<keyword evidence="10" id="KW-0902">Two-component regulatory system</keyword>
<evidence type="ECO:0000256" key="10">
    <source>
        <dbReference type="ARBA" id="ARBA00023012"/>
    </source>
</evidence>
<evidence type="ECO:0000256" key="6">
    <source>
        <dbReference type="ARBA" id="ARBA00022741"/>
    </source>
</evidence>
<dbReference type="Pfam" id="PF06580">
    <property type="entry name" value="His_kinase"/>
    <property type="match status" value="1"/>
</dbReference>
<evidence type="ECO:0000256" key="4">
    <source>
        <dbReference type="ARBA" id="ARBA00022679"/>
    </source>
</evidence>
<dbReference type="InterPro" id="IPR003660">
    <property type="entry name" value="HAMP_dom"/>
</dbReference>
<dbReference type="GO" id="GO:0005524">
    <property type="term" value="F:ATP binding"/>
    <property type="evidence" value="ECO:0007669"/>
    <property type="project" value="UniProtKB-KW"/>
</dbReference>
<dbReference type="Proteomes" id="UP000094067">
    <property type="component" value="Unassembled WGS sequence"/>
</dbReference>
<evidence type="ECO:0000256" key="2">
    <source>
        <dbReference type="ARBA" id="ARBA00022475"/>
    </source>
</evidence>
<dbReference type="CDD" id="cd06225">
    <property type="entry name" value="HAMP"/>
    <property type="match status" value="1"/>
</dbReference>
<proteinExistence type="predicted"/>
<organism evidence="14 15">
    <name type="scientific">Eisenbergiella tayi</name>
    <dbReference type="NCBI Taxonomy" id="1432052"/>
    <lineage>
        <taxon>Bacteria</taxon>
        <taxon>Bacillati</taxon>
        <taxon>Bacillota</taxon>
        <taxon>Clostridia</taxon>
        <taxon>Lachnospirales</taxon>
        <taxon>Lachnospiraceae</taxon>
        <taxon>Eisenbergiella</taxon>
    </lineage>
</organism>
<name>A0A1E3ABS9_9FIRM</name>
<evidence type="ECO:0000256" key="9">
    <source>
        <dbReference type="ARBA" id="ARBA00022989"/>
    </source>
</evidence>
<feature type="transmembrane region" description="Helical" evidence="12">
    <location>
        <begin position="253"/>
        <end position="276"/>
    </location>
</feature>
<keyword evidence="7 14" id="KW-0418">Kinase</keyword>
<evidence type="ECO:0000256" key="8">
    <source>
        <dbReference type="ARBA" id="ARBA00022840"/>
    </source>
</evidence>
<evidence type="ECO:0000256" key="12">
    <source>
        <dbReference type="SAM" id="Phobius"/>
    </source>
</evidence>
<comment type="subcellular location">
    <subcellularLocation>
        <location evidence="1">Cell membrane</location>
        <topology evidence="1">Multi-pass membrane protein</topology>
    </subcellularLocation>
</comment>
<comment type="caution">
    <text evidence="14">The sequence shown here is derived from an EMBL/GenBank/DDBJ whole genome shotgun (WGS) entry which is preliminary data.</text>
</comment>
<keyword evidence="5 12" id="KW-0812">Transmembrane</keyword>
<dbReference type="InterPro" id="IPR010559">
    <property type="entry name" value="Sig_transdc_His_kin_internal"/>
</dbReference>
<evidence type="ECO:0000256" key="11">
    <source>
        <dbReference type="ARBA" id="ARBA00023136"/>
    </source>
</evidence>
<evidence type="ECO:0000256" key="7">
    <source>
        <dbReference type="ARBA" id="ARBA00022777"/>
    </source>
</evidence>
<evidence type="ECO:0000256" key="5">
    <source>
        <dbReference type="ARBA" id="ARBA00022692"/>
    </source>
</evidence>
<keyword evidence="3" id="KW-0597">Phosphoprotein</keyword>